<sequence>MKKLLAAASVLAAVAVAGAAPTALASQPASHGSAARPDFSAQAARAGLSIGQEKTLQRRVDGYLAAHPGSKQTAANTVADPTGSHMVFAVPGEKYARDLNSGWSGSDPRTPAHTCPYGDFCAYSGANYTGDYRNWGRCATYEIPDGWGSGGSWYNNQTHGLQAVMRNKSHQPIYVTPPAPSGDPHGNWGPVWYVTNC</sequence>
<feature type="chain" id="PRO_5046490080" description="Peptidase inhibitor family I36 protein" evidence="1">
    <location>
        <begin position="20"/>
        <end position="197"/>
    </location>
</feature>
<reference evidence="2 3" key="1">
    <citation type="journal article" date="2015" name="ISME J.">
        <title>Draft Genome Sequence of Streptomyces incarnatus NRRL8089, which Produces the Nucleoside Antibiotic Sinefungin.</title>
        <authorList>
            <person name="Oshima K."/>
            <person name="Hattori M."/>
            <person name="Shimizu H."/>
            <person name="Fukuda K."/>
            <person name="Nemoto M."/>
            <person name="Inagaki K."/>
            <person name="Tamura T."/>
        </authorList>
    </citation>
    <scope>NUCLEOTIDE SEQUENCE [LARGE SCALE GENOMIC DNA]</scope>
    <source>
        <strain evidence="2 3">NRRL 8089</strain>
    </source>
</reference>
<gene>
    <name evidence="2" type="ORF">ABB07_00890</name>
</gene>
<accession>A0ABM5TCW4</accession>
<name>A0ABM5TCW4_9ACTN</name>
<evidence type="ECO:0000256" key="1">
    <source>
        <dbReference type="SAM" id="SignalP"/>
    </source>
</evidence>
<protein>
    <recommendedName>
        <fullName evidence="4">Peptidase inhibitor family I36 protein</fullName>
    </recommendedName>
</protein>
<dbReference type="RefSeq" id="WP_208896764.1">
    <property type="nucleotide sequence ID" value="NZ_CP011497.1"/>
</dbReference>
<feature type="signal peptide" evidence="1">
    <location>
        <begin position="1"/>
        <end position="19"/>
    </location>
</feature>
<dbReference type="EMBL" id="CP011497">
    <property type="protein sequence ID" value="AKJ08646.1"/>
    <property type="molecule type" value="Genomic_DNA"/>
</dbReference>
<keyword evidence="3" id="KW-1185">Reference proteome</keyword>
<evidence type="ECO:0000313" key="3">
    <source>
        <dbReference type="Proteomes" id="UP000035366"/>
    </source>
</evidence>
<proteinExistence type="predicted"/>
<organism evidence="2 3">
    <name type="scientific">Streptomyces incarnatus</name>
    <dbReference type="NCBI Taxonomy" id="665007"/>
    <lineage>
        <taxon>Bacteria</taxon>
        <taxon>Bacillati</taxon>
        <taxon>Actinomycetota</taxon>
        <taxon>Actinomycetes</taxon>
        <taxon>Kitasatosporales</taxon>
        <taxon>Streptomycetaceae</taxon>
        <taxon>Streptomyces</taxon>
    </lineage>
</organism>
<evidence type="ECO:0008006" key="4">
    <source>
        <dbReference type="Google" id="ProtNLM"/>
    </source>
</evidence>
<evidence type="ECO:0000313" key="2">
    <source>
        <dbReference type="EMBL" id="AKJ08646.1"/>
    </source>
</evidence>
<keyword evidence="1" id="KW-0732">Signal</keyword>
<dbReference type="Proteomes" id="UP000035366">
    <property type="component" value="Chromosome"/>
</dbReference>